<feature type="chain" id="PRO_5025041621" description="Haem-binding uptake Tiki superfamily ChaN domain-containing protein" evidence="1">
    <location>
        <begin position="20"/>
        <end position="436"/>
    </location>
</feature>
<evidence type="ECO:0000313" key="2">
    <source>
        <dbReference type="EMBL" id="QGT50851.1"/>
    </source>
</evidence>
<organism evidence="2">
    <name type="scientific">uncultured Elusimicrobia bacterium</name>
    <dbReference type="NCBI Taxonomy" id="699876"/>
    <lineage>
        <taxon>Bacteria</taxon>
        <taxon>Pseudomonadati</taxon>
        <taxon>Elusimicrobiota</taxon>
        <taxon>Elusimicrobia</taxon>
        <taxon>environmental samples</taxon>
    </lineage>
</organism>
<evidence type="ECO:0000256" key="1">
    <source>
        <dbReference type="SAM" id="SignalP"/>
    </source>
</evidence>
<accession>A0A650ENF5</accession>
<protein>
    <recommendedName>
        <fullName evidence="3">Haem-binding uptake Tiki superfamily ChaN domain-containing protein</fullName>
    </recommendedName>
</protein>
<reference evidence="2" key="1">
    <citation type="journal article" date="2020" name="J. ISSAAS">
        <title>Lactobacilli and other gastrointestinal microbiota of Peromyscus leucopus, reservoir host for agents of Lyme disease and other zoonoses in North America.</title>
        <authorList>
            <person name="Milovic A."/>
            <person name="Bassam K."/>
            <person name="Shao H."/>
            <person name="Chatzistamou I."/>
            <person name="Tufts D.M."/>
            <person name="Diuk-Wasser M."/>
            <person name="Barbour A.G."/>
        </authorList>
    </citation>
    <scope>NUCLEOTIDE SEQUENCE</scope>
    <source>
        <strain evidence="2">LL30</strain>
    </source>
</reference>
<feature type="signal peptide" evidence="1">
    <location>
        <begin position="1"/>
        <end position="19"/>
    </location>
</feature>
<dbReference type="AlphaFoldDB" id="A0A650ENF5"/>
<keyword evidence="1" id="KW-0732">Signal</keyword>
<name>A0A650ENF5_9BACT</name>
<proteinExistence type="predicted"/>
<dbReference type="EMBL" id="MN577572">
    <property type="protein sequence ID" value="QGT50851.1"/>
    <property type="molecule type" value="Genomic_DNA"/>
</dbReference>
<gene>
    <name evidence="2" type="ORF">Elusimicrob2101_1140</name>
</gene>
<evidence type="ECO:0008006" key="3">
    <source>
        <dbReference type="Google" id="ProtNLM"/>
    </source>
</evidence>
<sequence length="436" mass="49959">MKLLLSLLTLLFIFGPLQAQPAIKLFPSIREKVSAQIPHKTAQLEKNNALKQQGTQESQVQEHALNQLAKRQDPKNWKRISWQEFLKQNEYAKNREGVCLRLDLKCTEHLCNICPAPIPLEALSEITQQPADYKKLLKDEKLIYIMDSSNHDTKAIPLEVAKIMRAVREANPNARILLAAEFLTWNSPYNVLGATNIKNDLSFKYNEYQKYYEYLQCARPESQNQQPCADIVQVLQLLKQEINNPTPLLKKAGQKSGLYELDSYAPIFQAADQLGIDQLALDDNLYGIDAKNNIGVKVGEYVIVATPRDNIPSWKSLKKQAGESAKEYAMSQLISVSSWGVLERNREWARRITAVMPMYDIVLVYAGDGHLANTYFIDLQPLVGRDNFTNIKLYAQEELPQELETYYQQRQNISERKGLSRDEKNWKEIEVYLPAN</sequence>